<dbReference type="EnsemblPlants" id="PGSC0003DMT400086187">
    <property type="protein sequence ID" value="PGSC0003DMT400086187"/>
    <property type="gene ID" value="PGSC0003DMG400035758"/>
</dbReference>
<reference evidence="3" key="1">
    <citation type="journal article" date="2011" name="Nature">
        <title>Genome sequence and analysis of the tuber crop potato.</title>
        <authorList>
            <consortium name="The Potato Genome Sequencing Consortium"/>
        </authorList>
    </citation>
    <scope>NUCLEOTIDE SEQUENCE [LARGE SCALE GENOMIC DNA]</scope>
    <source>
        <strain evidence="3">cv. DM1-3 516 R44</strain>
    </source>
</reference>
<accession>M1DB68</accession>
<dbReference type="PaxDb" id="4113-PGSC0003DMT400086187"/>
<proteinExistence type="predicted"/>
<evidence type="ECO:0000313" key="3">
    <source>
        <dbReference type="Proteomes" id="UP000011115"/>
    </source>
</evidence>
<dbReference type="PANTHER" id="PTHR33180:SF31">
    <property type="entry name" value="POLYPROTEIN PROTEIN"/>
    <property type="match status" value="1"/>
</dbReference>
<dbReference type="PANTHER" id="PTHR33180">
    <property type="entry name" value="PHOTOSYSTEM II CP43 REACTION CENTER PROTEIN"/>
    <property type="match status" value="1"/>
</dbReference>
<dbReference type="InParanoid" id="M1DB68"/>
<evidence type="ECO:0000313" key="2">
    <source>
        <dbReference type="EnsemblPlants" id="PGSC0003DMT400086187"/>
    </source>
</evidence>
<dbReference type="Proteomes" id="UP000011115">
    <property type="component" value="Unassembled WGS sequence"/>
</dbReference>
<sequence>MPSWVREFYSAYSALVPQQKRLVLSFKAVDYVVIRGRKVAYDSEAINIASGISITTATSTDTLGSSAAISRPPLTHASLIQMGQMAFSADRGAACLEETIPGMIQTALTDDVISMNTTIEGLAARVVVCEHKQWSTSEIRFLKATIAELREDVNHLKATDVSMVFRTVEFPAMLERPKATTGYGDRAKQIEDSGAEAETDEEMFKGATTNDIAETEEIMIDVVVQASLAKAPVVGFSGAGPSGGYSQH</sequence>
<protein>
    <submittedName>
        <fullName evidence="2">Polyprotein protein</fullName>
    </submittedName>
</protein>
<organism evidence="2 3">
    <name type="scientific">Solanum tuberosum</name>
    <name type="common">Potato</name>
    <dbReference type="NCBI Taxonomy" id="4113"/>
    <lineage>
        <taxon>Eukaryota</taxon>
        <taxon>Viridiplantae</taxon>
        <taxon>Streptophyta</taxon>
        <taxon>Embryophyta</taxon>
        <taxon>Tracheophyta</taxon>
        <taxon>Spermatophyta</taxon>
        <taxon>Magnoliopsida</taxon>
        <taxon>eudicotyledons</taxon>
        <taxon>Gunneridae</taxon>
        <taxon>Pentapetalae</taxon>
        <taxon>asterids</taxon>
        <taxon>lamiids</taxon>
        <taxon>Solanales</taxon>
        <taxon>Solanaceae</taxon>
        <taxon>Solanoideae</taxon>
        <taxon>Solaneae</taxon>
        <taxon>Solanum</taxon>
    </lineage>
</organism>
<dbReference type="HOGENOM" id="CLU_029307_2_1_1"/>
<dbReference type="Gramene" id="PGSC0003DMT400086187">
    <property type="protein sequence ID" value="PGSC0003DMT400086187"/>
    <property type="gene ID" value="PGSC0003DMG400035758"/>
</dbReference>
<evidence type="ECO:0000256" key="1">
    <source>
        <dbReference type="SAM" id="MobiDB-lite"/>
    </source>
</evidence>
<name>M1DB68_SOLTU</name>
<keyword evidence="3" id="KW-1185">Reference proteome</keyword>
<reference evidence="2" key="2">
    <citation type="submission" date="2015-06" db="UniProtKB">
        <authorList>
            <consortium name="EnsemblPlants"/>
        </authorList>
    </citation>
    <scope>IDENTIFICATION</scope>
    <source>
        <strain evidence="2">DM1-3 516 R44</strain>
    </source>
</reference>
<feature type="region of interest" description="Disordered" evidence="1">
    <location>
        <begin position="181"/>
        <end position="201"/>
    </location>
</feature>
<dbReference type="AlphaFoldDB" id="M1DB68"/>